<dbReference type="RefSeq" id="WP_080036213.1">
    <property type="nucleotide sequence ID" value="NZ_CP017717.1"/>
</dbReference>
<dbReference type="STRING" id="1909395.BKM31_00270"/>
<dbReference type="Proteomes" id="UP000190797">
    <property type="component" value="Chromosome"/>
</dbReference>
<reference evidence="2" key="1">
    <citation type="journal article" date="2017" name="Med. Chem. Commun.">
        <title>Nonomuraea sp. ATCC 55076 harbours the largest actinomycete chromosome to date and the kistamicin biosynthetic gene cluster.</title>
        <authorList>
            <person name="Nazari B."/>
            <person name="Forneris C.C."/>
            <person name="Gibson M.I."/>
            <person name="Moon K."/>
            <person name="Schramma K.R."/>
            <person name="Seyedsayamdost M.R."/>
        </authorList>
    </citation>
    <scope>NUCLEOTIDE SEQUENCE [LARGE SCALE GENOMIC DNA]</scope>
    <source>
        <strain evidence="2">ATCC 55076</strain>
    </source>
</reference>
<evidence type="ECO:0000313" key="2">
    <source>
        <dbReference type="Proteomes" id="UP000190797"/>
    </source>
</evidence>
<dbReference type="EMBL" id="CP017717">
    <property type="protein sequence ID" value="AQZ60157.1"/>
    <property type="molecule type" value="Genomic_DNA"/>
</dbReference>
<dbReference type="OrthoDB" id="3354731at2"/>
<gene>
    <name evidence="1" type="ORF">BKM31_00270</name>
</gene>
<proteinExistence type="predicted"/>
<dbReference type="KEGG" id="noa:BKM31_00270"/>
<dbReference type="AlphaFoldDB" id="A0A1U9ZQE1"/>
<name>A0A1U9ZQE1_9ACTN</name>
<sequence length="362" mass="40147">MSPDSAFAGRWEESPGFGNHPLAQVLSVSRAPHIESPEAGYEPLLAYCGTAFGSRPELHYLTHFGTGFFDFSLDVFDHEACRSRYGGRTPDELRADHQSACRHLVICTERFDRMLADLKSGDLMRTLIASADGALSCHRVRPDQYLVGATLHPESADDMDTLTSVAVTTVRTDIYGLSDEMPGGLKDVTVTPIDVPAEPLEQRRGESCPDDVHAAFIKLCATAVNADDLHYAALFRDYTFCASADVLGSPRLSQWFYNIATETRRKLYESLGGEMRQELAQLTHAVRTIVRQPLDRLVLDVQEGAVYVYRIGREGDLLVGVTLRQPAVHAAEKRLRDLLAGLRRNETFTQIPDDFPFASEQG</sequence>
<organism evidence="1 2">
    <name type="scientific">[Actinomadura] parvosata subsp. kistnae</name>
    <dbReference type="NCBI Taxonomy" id="1909395"/>
    <lineage>
        <taxon>Bacteria</taxon>
        <taxon>Bacillati</taxon>
        <taxon>Actinomycetota</taxon>
        <taxon>Actinomycetes</taxon>
        <taxon>Streptosporangiales</taxon>
        <taxon>Streptosporangiaceae</taxon>
        <taxon>Nonomuraea</taxon>
    </lineage>
</organism>
<accession>A0A1U9ZQE1</accession>
<protein>
    <submittedName>
        <fullName evidence="1">Uncharacterized protein</fullName>
    </submittedName>
</protein>
<evidence type="ECO:0000313" key="1">
    <source>
        <dbReference type="EMBL" id="AQZ60157.1"/>
    </source>
</evidence>
<keyword evidence="2" id="KW-1185">Reference proteome</keyword>